<dbReference type="GO" id="GO:0016787">
    <property type="term" value="F:hydrolase activity"/>
    <property type="evidence" value="ECO:0007669"/>
    <property type="project" value="UniProtKB-KW"/>
</dbReference>
<dbReference type="EMBL" id="BKCJ010443944">
    <property type="protein sequence ID" value="GFA55079.1"/>
    <property type="molecule type" value="Genomic_DNA"/>
</dbReference>
<dbReference type="GO" id="GO:0003676">
    <property type="term" value="F:nucleic acid binding"/>
    <property type="evidence" value="ECO:0007669"/>
    <property type="project" value="InterPro"/>
</dbReference>
<comment type="caution">
    <text evidence="5">The sequence shown here is derived from an EMBL/GenBank/DDBJ whole genome shotgun (WGS) entry which is preliminary data.</text>
</comment>
<dbReference type="PANTHER" id="PTHR42648:SF32">
    <property type="entry name" value="RIBONUCLEASE H-LIKE DOMAIN, GAG-PRE-INTEGRASE DOMAIN PROTEIN-RELATED"/>
    <property type="match status" value="1"/>
</dbReference>
<keyword evidence="1" id="KW-0479">Metal-binding</keyword>
<dbReference type="Gene3D" id="3.30.420.10">
    <property type="entry name" value="Ribonuclease H-like superfamily/Ribonuclease H"/>
    <property type="match status" value="1"/>
</dbReference>
<dbReference type="PANTHER" id="PTHR42648">
    <property type="entry name" value="TRANSPOSASE, PUTATIVE-RELATED"/>
    <property type="match status" value="1"/>
</dbReference>
<evidence type="ECO:0000256" key="2">
    <source>
        <dbReference type="ARBA" id="ARBA00022801"/>
    </source>
</evidence>
<evidence type="ECO:0000313" key="5">
    <source>
        <dbReference type="EMBL" id="GFA55079.1"/>
    </source>
</evidence>
<organism evidence="5">
    <name type="scientific">Tanacetum cinerariifolium</name>
    <name type="common">Dalmatian daisy</name>
    <name type="synonym">Chrysanthemum cinerariifolium</name>
    <dbReference type="NCBI Taxonomy" id="118510"/>
    <lineage>
        <taxon>Eukaryota</taxon>
        <taxon>Viridiplantae</taxon>
        <taxon>Streptophyta</taxon>
        <taxon>Embryophyta</taxon>
        <taxon>Tracheophyta</taxon>
        <taxon>Spermatophyta</taxon>
        <taxon>Magnoliopsida</taxon>
        <taxon>eudicotyledons</taxon>
        <taxon>Gunneridae</taxon>
        <taxon>Pentapetalae</taxon>
        <taxon>asterids</taxon>
        <taxon>campanulids</taxon>
        <taxon>Asterales</taxon>
        <taxon>Asteraceae</taxon>
        <taxon>Asteroideae</taxon>
        <taxon>Anthemideae</taxon>
        <taxon>Anthemidinae</taxon>
        <taxon>Tanacetum</taxon>
    </lineage>
</organism>
<keyword evidence="2" id="KW-0378">Hydrolase</keyword>
<dbReference type="InterPro" id="IPR013103">
    <property type="entry name" value="RVT_2"/>
</dbReference>
<gene>
    <name evidence="5" type="ORF">Tci_627051</name>
</gene>
<accession>A0A699JUY2</accession>
<evidence type="ECO:0000256" key="3">
    <source>
        <dbReference type="SAM" id="MobiDB-lite"/>
    </source>
</evidence>
<feature type="non-terminal residue" evidence="5">
    <location>
        <position position="271"/>
    </location>
</feature>
<dbReference type="GO" id="GO:0046872">
    <property type="term" value="F:metal ion binding"/>
    <property type="evidence" value="ECO:0007669"/>
    <property type="project" value="UniProtKB-KW"/>
</dbReference>
<proteinExistence type="predicted"/>
<dbReference type="InterPro" id="IPR012337">
    <property type="entry name" value="RNaseH-like_sf"/>
</dbReference>
<evidence type="ECO:0000256" key="1">
    <source>
        <dbReference type="ARBA" id="ARBA00022723"/>
    </source>
</evidence>
<dbReference type="SUPFAM" id="SSF53098">
    <property type="entry name" value="Ribonuclease H-like"/>
    <property type="match status" value="1"/>
</dbReference>
<evidence type="ECO:0000259" key="4">
    <source>
        <dbReference type="Pfam" id="PF07727"/>
    </source>
</evidence>
<dbReference type="InterPro" id="IPR039537">
    <property type="entry name" value="Retrotran_Ty1/copia-like"/>
</dbReference>
<feature type="region of interest" description="Disordered" evidence="3">
    <location>
        <begin position="98"/>
        <end position="137"/>
    </location>
</feature>
<reference evidence="5" key="1">
    <citation type="journal article" date="2019" name="Sci. Rep.">
        <title>Draft genome of Tanacetum cinerariifolium, the natural source of mosquito coil.</title>
        <authorList>
            <person name="Yamashiro T."/>
            <person name="Shiraishi A."/>
            <person name="Satake H."/>
            <person name="Nakayama K."/>
        </authorList>
    </citation>
    <scope>NUCLEOTIDE SEQUENCE</scope>
</reference>
<dbReference type="InterPro" id="IPR036397">
    <property type="entry name" value="RNaseH_sf"/>
</dbReference>
<dbReference type="Pfam" id="PF07727">
    <property type="entry name" value="RVT_2"/>
    <property type="match status" value="1"/>
</dbReference>
<sequence length="271" mass="30404">MIMGVSLGIEMDELCSRKGIKKEFSNARTPQQNGVAERRNITLIETTRTMLADAKLPVTFWAEAVNTACYVQNKLLLQEYLLLTFQFREAQMATSNEAAKKDDVIPNNNSPQKEQQQVNGDTKVPESSQNSNPTTSLKVFTNDSFELTSSLTVETEVPTGRISFLEPLSLGNVTSFENRLEDYFGDTSNEVSFNEVEANVSNMETAIQNVWVLVDYPNGVRPIGTKWVLKNKKDERDIVIRNKARLVAQRHTQVKGIDYEEVFASVVGIEG</sequence>
<feature type="domain" description="Reverse transcriptase Ty1/copia-type" evidence="4">
    <location>
        <begin position="209"/>
        <end position="269"/>
    </location>
</feature>
<protein>
    <submittedName>
        <fullName evidence="5">Gag-Pol polyprotein</fullName>
    </submittedName>
</protein>
<name>A0A699JUY2_TANCI</name>
<dbReference type="AlphaFoldDB" id="A0A699JUY2"/>
<feature type="compositionally biased region" description="Polar residues" evidence="3">
    <location>
        <begin position="106"/>
        <end position="137"/>
    </location>
</feature>